<sequence>MNREQLQVERQAAGQAYAEAAEAFREAWARLAAIDRTQSNSNVAQGEAIRSWHFASRNKLEDGLRALQHLEFAPRLIVNDWHDRAVAISDKQISEFTP</sequence>
<comment type="caution">
    <text evidence="1">The sequence shown here is derived from an EMBL/GenBank/DDBJ whole genome shotgun (WGS) entry which is preliminary data.</text>
</comment>
<protein>
    <submittedName>
        <fullName evidence="1">Uncharacterized protein</fullName>
    </submittedName>
</protein>
<evidence type="ECO:0000313" key="1">
    <source>
        <dbReference type="EMBL" id="GLR91315.1"/>
    </source>
</evidence>
<accession>A0ABQ6BEE4</accession>
<organism evidence="1 2">
    <name type="scientific">Bradyrhizobium iriomotense</name>
    <dbReference type="NCBI Taxonomy" id="441950"/>
    <lineage>
        <taxon>Bacteria</taxon>
        <taxon>Pseudomonadati</taxon>
        <taxon>Pseudomonadota</taxon>
        <taxon>Alphaproteobacteria</taxon>
        <taxon>Hyphomicrobiales</taxon>
        <taxon>Nitrobacteraceae</taxon>
        <taxon>Bradyrhizobium</taxon>
    </lineage>
</organism>
<dbReference type="EMBL" id="BSOW01000045">
    <property type="protein sequence ID" value="GLR91315.1"/>
    <property type="molecule type" value="Genomic_DNA"/>
</dbReference>
<dbReference type="Proteomes" id="UP001156905">
    <property type="component" value="Unassembled WGS sequence"/>
</dbReference>
<reference evidence="2" key="1">
    <citation type="journal article" date="2019" name="Int. J. Syst. Evol. Microbiol.">
        <title>The Global Catalogue of Microorganisms (GCM) 10K type strain sequencing project: providing services to taxonomists for standard genome sequencing and annotation.</title>
        <authorList>
            <consortium name="The Broad Institute Genomics Platform"/>
            <consortium name="The Broad Institute Genome Sequencing Center for Infectious Disease"/>
            <person name="Wu L."/>
            <person name="Ma J."/>
        </authorList>
    </citation>
    <scope>NUCLEOTIDE SEQUENCE [LARGE SCALE GENOMIC DNA]</scope>
    <source>
        <strain evidence="2">NBRC 102520</strain>
    </source>
</reference>
<name>A0ABQ6BEE4_9BRAD</name>
<gene>
    <name evidence="1" type="ORF">GCM10007857_80320</name>
</gene>
<keyword evidence="2" id="KW-1185">Reference proteome</keyword>
<dbReference type="RefSeq" id="WP_284274613.1">
    <property type="nucleotide sequence ID" value="NZ_BSOW01000045.1"/>
</dbReference>
<proteinExistence type="predicted"/>
<evidence type="ECO:0000313" key="2">
    <source>
        <dbReference type="Proteomes" id="UP001156905"/>
    </source>
</evidence>